<gene>
    <name evidence="2" type="ORF">S01H1_18878</name>
</gene>
<sequence length="319" mass="36702">VQKIILPQIFAQNAMQFIDRIISRVLRILLGWSVKNDGKPTDSGHSKFVRATHKCVIEGTMHRLIGINDNKDHETTIIPNEEVYIPNFWQTDIQKQDHFIWYQENLTYEAVKREFGELENFKHVVPGRIHDFRSEQPFLKDYVGTIVDEKRVHVIRAWYPVPDNKKPKKYFNVIINGVLMFPHDNKDAYRHGLYPISKWGFEILDSHFYWYNSLPNKMRHDKKWADAYRTIIMNKGKLAMLPPMFAEDGLNVDGDVYVPAKITSITGKADQLKEVPGIKPISAGEVSLLDVIQKSGDEASAAPVSSGMPSREQRTLGEV</sequence>
<proteinExistence type="predicted"/>
<feature type="non-terminal residue" evidence="2">
    <location>
        <position position="1"/>
    </location>
</feature>
<dbReference type="EMBL" id="BARS01010137">
    <property type="protein sequence ID" value="GAF90164.1"/>
    <property type="molecule type" value="Genomic_DNA"/>
</dbReference>
<dbReference type="AlphaFoldDB" id="X0TAC6"/>
<feature type="region of interest" description="Disordered" evidence="1">
    <location>
        <begin position="297"/>
        <end position="319"/>
    </location>
</feature>
<evidence type="ECO:0000313" key="2">
    <source>
        <dbReference type="EMBL" id="GAF90164.1"/>
    </source>
</evidence>
<name>X0TAC6_9ZZZZ</name>
<accession>X0TAC6</accession>
<evidence type="ECO:0000256" key="1">
    <source>
        <dbReference type="SAM" id="MobiDB-lite"/>
    </source>
</evidence>
<feature type="non-terminal residue" evidence="2">
    <location>
        <position position="319"/>
    </location>
</feature>
<comment type="caution">
    <text evidence="2">The sequence shown here is derived from an EMBL/GenBank/DDBJ whole genome shotgun (WGS) entry which is preliminary data.</text>
</comment>
<protein>
    <submittedName>
        <fullName evidence="2">Uncharacterized protein</fullName>
    </submittedName>
</protein>
<organism evidence="2">
    <name type="scientific">marine sediment metagenome</name>
    <dbReference type="NCBI Taxonomy" id="412755"/>
    <lineage>
        <taxon>unclassified sequences</taxon>
        <taxon>metagenomes</taxon>
        <taxon>ecological metagenomes</taxon>
    </lineage>
</organism>
<reference evidence="2" key="1">
    <citation type="journal article" date="2014" name="Front. Microbiol.">
        <title>High frequency of phylogenetically diverse reductive dehalogenase-homologous genes in deep subseafloor sedimentary metagenomes.</title>
        <authorList>
            <person name="Kawai M."/>
            <person name="Futagami T."/>
            <person name="Toyoda A."/>
            <person name="Takaki Y."/>
            <person name="Nishi S."/>
            <person name="Hori S."/>
            <person name="Arai W."/>
            <person name="Tsubouchi T."/>
            <person name="Morono Y."/>
            <person name="Uchiyama I."/>
            <person name="Ito T."/>
            <person name="Fujiyama A."/>
            <person name="Inagaki F."/>
            <person name="Takami H."/>
        </authorList>
    </citation>
    <scope>NUCLEOTIDE SEQUENCE</scope>
    <source>
        <strain evidence="2">Expedition CK06-06</strain>
    </source>
</reference>